<dbReference type="STRING" id="211460.YH63_07475"/>
<gene>
    <name evidence="1" type="ORF">YH63_011510</name>
</gene>
<keyword evidence="1" id="KW-0560">Oxidoreductase</keyword>
<keyword evidence="2" id="KW-1185">Reference proteome</keyword>
<organism evidence="1 2">
    <name type="scientific">Afipia massiliensis</name>
    <dbReference type="NCBI Taxonomy" id="211460"/>
    <lineage>
        <taxon>Bacteria</taxon>
        <taxon>Pseudomonadati</taxon>
        <taxon>Pseudomonadota</taxon>
        <taxon>Alphaproteobacteria</taxon>
        <taxon>Hyphomicrobiales</taxon>
        <taxon>Nitrobacteraceae</taxon>
        <taxon>Afipia</taxon>
    </lineage>
</organism>
<reference evidence="1" key="1">
    <citation type="submission" date="2019-04" db="EMBL/GenBank/DDBJ databases">
        <title>Whole genome sequencing of cave bacteria.</title>
        <authorList>
            <person name="Gan H.M."/>
            <person name="Barton H."/>
            <person name="Savka M.A."/>
        </authorList>
    </citation>
    <scope>NUCLEOTIDE SEQUENCE [LARGE SCALE GENOMIC DNA]</scope>
    <source>
        <strain evidence="1">LC387</strain>
    </source>
</reference>
<accession>A0A4U6BNN2</accession>
<dbReference type="Proteomes" id="UP000034832">
    <property type="component" value="Unassembled WGS sequence"/>
</dbReference>
<dbReference type="RefSeq" id="WP_046827483.1">
    <property type="nucleotide sequence ID" value="NZ_LBIA02000001.1"/>
</dbReference>
<comment type="caution">
    <text evidence="1">The sequence shown here is derived from an EMBL/GenBank/DDBJ whole genome shotgun (WGS) entry which is preliminary data.</text>
</comment>
<keyword evidence="1" id="KW-0503">Monooxygenase</keyword>
<proteinExistence type="predicted"/>
<name>A0A4U6BNN2_9BRAD</name>
<protein>
    <submittedName>
        <fullName evidence="1">Antibiotic biosynthesis monooxygenase</fullName>
    </submittedName>
</protein>
<dbReference type="OrthoDB" id="7210869at2"/>
<evidence type="ECO:0000313" key="2">
    <source>
        <dbReference type="Proteomes" id="UP000034832"/>
    </source>
</evidence>
<dbReference type="EMBL" id="LBIA02000001">
    <property type="protein sequence ID" value="TKT71996.1"/>
    <property type="molecule type" value="Genomic_DNA"/>
</dbReference>
<dbReference type="GO" id="GO:0004497">
    <property type="term" value="F:monooxygenase activity"/>
    <property type="evidence" value="ECO:0007669"/>
    <property type="project" value="UniProtKB-KW"/>
</dbReference>
<sequence length="112" mass="12832">MISRIWHGWTTPANADVYERLLRTEIFPGILARKVAGFHDIQLLRRDAGAEVEFVTIMTFETLDAVIAFAGPNYEEGVVPDKARAVLSRFDATSQHYEIIETRQNRQRPPNF</sequence>
<evidence type="ECO:0000313" key="1">
    <source>
        <dbReference type="EMBL" id="TKT71996.1"/>
    </source>
</evidence>
<dbReference type="AlphaFoldDB" id="A0A4U6BNN2"/>